<dbReference type="InterPro" id="IPR029058">
    <property type="entry name" value="AB_hydrolase_fold"/>
</dbReference>
<organism evidence="2 3">
    <name type="scientific">Bondarzewia mesenterica</name>
    <dbReference type="NCBI Taxonomy" id="1095465"/>
    <lineage>
        <taxon>Eukaryota</taxon>
        <taxon>Fungi</taxon>
        <taxon>Dikarya</taxon>
        <taxon>Basidiomycota</taxon>
        <taxon>Agaricomycotina</taxon>
        <taxon>Agaricomycetes</taxon>
        <taxon>Russulales</taxon>
        <taxon>Bondarzewiaceae</taxon>
        <taxon>Bondarzewia</taxon>
    </lineage>
</organism>
<feature type="domain" description="AB hydrolase-1" evidence="1">
    <location>
        <begin position="69"/>
        <end position="344"/>
    </location>
</feature>
<dbReference type="OrthoDB" id="19657at2759"/>
<dbReference type="InterPro" id="IPR050471">
    <property type="entry name" value="AB_hydrolase"/>
</dbReference>
<accession>A0A4S4M140</accession>
<evidence type="ECO:0000259" key="1">
    <source>
        <dbReference type="Pfam" id="PF12697"/>
    </source>
</evidence>
<dbReference type="Proteomes" id="UP000310158">
    <property type="component" value="Unassembled WGS sequence"/>
</dbReference>
<protein>
    <recommendedName>
        <fullName evidence="1">AB hydrolase-1 domain-containing protein</fullName>
    </recommendedName>
</protein>
<dbReference type="AlphaFoldDB" id="A0A4S4M140"/>
<dbReference type="SUPFAM" id="SSF53474">
    <property type="entry name" value="alpha/beta-Hydrolases"/>
    <property type="match status" value="1"/>
</dbReference>
<proteinExistence type="predicted"/>
<keyword evidence="3" id="KW-1185">Reference proteome</keyword>
<dbReference type="Pfam" id="PF12697">
    <property type="entry name" value="Abhydrolase_6"/>
    <property type="match status" value="1"/>
</dbReference>
<comment type="caution">
    <text evidence="2">The sequence shown here is derived from an EMBL/GenBank/DDBJ whole genome shotgun (WGS) entry which is preliminary data.</text>
</comment>
<reference evidence="2 3" key="1">
    <citation type="submission" date="2019-02" db="EMBL/GenBank/DDBJ databases">
        <title>Genome sequencing of the rare red list fungi Bondarzewia mesenterica.</title>
        <authorList>
            <person name="Buettner E."/>
            <person name="Kellner H."/>
        </authorList>
    </citation>
    <scope>NUCLEOTIDE SEQUENCE [LARGE SCALE GENOMIC DNA]</scope>
    <source>
        <strain evidence="2 3">DSM 108281</strain>
    </source>
</reference>
<dbReference type="InterPro" id="IPR000073">
    <property type="entry name" value="AB_hydrolase_1"/>
</dbReference>
<evidence type="ECO:0000313" key="3">
    <source>
        <dbReference type="Proteomes" id="UP000310158"/>
    </source>
</evidence>
<gene>
    <name evidence="2" type="ORF">EW146_g2309</name>
</gene>
<evidence type="ECO:0000313" key="2">
    <source>
        <dbReference type="EMBL" id="THH18724.1"/>
    </source>
</evidence>
<dbReference type="Gene3D" id="3.40.50.1820">
    <property type="entry name" value="alpha/beta hydrolase"/>
    <property type="match status" value="1"/>
</dbReference>
<dbReference type="EMBL" id="SGPL01000066">
    <property type="protein sequence ID" value="THH18724.1"/>
    <property type="molecule type" value="Genomic_DNA"/>
</dbReference>
<dbReference type="PANTHER" id="PTHR43433:SF5">
    <property type="entry name" value="AB HYDROLASE-1 DOMAIN-CONTAINING PROTEIN"/>
    <property type="match status" value="1"/>
</dbReference>
<sequence>MSQSELRQRTRETAQDVSEEVREELRTIFNPETCTRKGLCPVTKIRHQEEPLESHSLYFEQHGSGPEKVVFIMGLNSTSFSWAPQVEHFGHSPNHTILVFDNRGVGNSGTPRGPYSTSGMAEDVIVLLNYLGWTEEHDFHVVGISLGGMIAQGSVSTALPFRFRVFDLDYFPSELSTRIPERIISLTLAVTTPGGRPWNNLPPWKGVISLLLMTDPEKKLPIIIDMVFPSHWVDETAKDDPEGRTNREIQFDLYRHRMSMTRPQHPIGALSQMVAGITHNVQPDRLRKISSSIAKVLILTGDEDHLVRPANSYYLKQHMPEAELVVWEGTGHALHMQWTDRFNELLARVFREGRDGLSKDKTA</sequence>
<name>A0A4S4M140_9AGAM</name>
<dbReference type="PANTHER" id="PTHR43433">
    <property type="entry name" value="HYDROLASE, ALPHA/BETA FOLD FAMILY PROTEIN"/>
    <property type="match status" value="1"/>
</dbReference>